<dbReference type="PANTHER" id="PTHR24260">
    <property type="match status" value="1"/>
</dbReference>
<keyword evidence="5" id="KW-1185">Reference proteome</keyword>
<evidence type="ECO:0000313" key="5">
    <source>
        <dbReference type="Proteomes" id="UP000007266"/>
    </source>
</evidence>
<dbReference type="GO" id="GO:0006508">
    <property type="term" value="P:proteolysis"/>
    <property type="evidence" value="ECO:0007669"/>
    <property type="project" value="UniProtKB-KW"/>
</dbReference>
<dbReference type="InterPro" id="IPR001314">
    <property type="entry name" value="Peptidase_S1A"/>
</dbReference>
<feature type="signal peptide" evidence="2">
    <location>
        <begin position="1"/>
        <end position="19"/>
    </location>
</feature>
<reference evidence="4 5" key="1">
    <citation type="journal article" date="2008" name="Nature">
        <title>The genome of the model beetle and pest Tribolium castaneum.</title>
        <authorList>
            <consortium name="Tribolium Genome Sequencing Consortium"/>
            <person name="Richards S."/>
            <person name="Gibbs R.A."/>
            <person name="Weinstock G.M."/>
            <person name="Brown S.J."/>
            <person name="Denell R."/>
            <person name="Beeman R.W."/>
            <person name="Gibbs R."/>
            <person name="Beeman R.W."/>
            <person name="Brown S.J."/>
            <person name="Bucher G."/>
            <person name="Friedrich M."/>
            <person name="Grimmelikhuijzen C.J."/>
            <person name="Klingler M."/>
            <person name="Lorenzen M."/>
            <person name="Richards S."/>
            <person name="Roth S."/>
            <person name="Schroder R."/>
            <person name="Tautz D."/>
            <person name="Zdobnov E.M."/>
            <person name="Muzny D."/>
            <person name="Gibbs R.A."/>
            <person name="Weinstock G.M."/>
            <person name="Attaway T."/>
            <person name="Bell S."/>
            <person name="Buhay C.J."/>
            <person name="Chandrabose M.N."/>
            <person name="Chavez D."/>
            <person name="Clerk-Blankenburg K.P."/>
            <person name="Cree A."/>
            <person name="Dao M."/>
            <person name="Davis C."/>
            <person name="Chacko J."/>
            <person name="Dinh H."/>
            <person name="Dugan-Rocha S."/>
            <person name="Fowler G."/>
            <person name="Garner T.T."/>
            <person name="Garnes J."/>
            <person name="Gnirke A."/>
            <person name="Hawes A."/>
            <person name="Hernandez J."/>
            <person name="Hines S."/>
            <person name="Holder M."/>
            <person name="Hume J."/>
            <person name="Jhangiani S.N."/>
            <person name="Joshi V."/>
            <person name="Khan Z.M."/>
            <person name="Jackson L."/>
            <person name="Kovar C."/>
            <person name="Kowis A."/>
            <person name="Lee S."/>
            <person name="Lewis L.R."/>
            <person name="Margolis J."/>
            <person name="Morgan M."/>
            <person name="Nazareth L.V."/>
            <person name="Nguyen N."/>
            <person name="Okwuonu G."/>
            <person name="Parker D."/>
            <person name="Richards S."/>
            <person name="Ruiz S.J."/>
            <person name="Santibanez J."/>
            <person name="Savard J."/>
            <person name="Scherer S.E."/>
            <person name="Schneider B."/>
            <person name="Sodergren E."/>
            <person name="Tautz D."/>
            <person name="Vattahil S."/>
            <person name="Villasana D."/>
            <person name="White C.S."/>
            <person name="Wright R."/>
            <person name="Park Y."/>
            <person name="Beeman R.W."/>
            <person name="Lord J."/>
            <person name="Oppert B."/>
            <person name="Lorenzen M."/>
            <person name="Brown S."/>
            <person name="Wang L."/>
            <person name="Savard J."/>
            <person name="Tautz D."/>
            <person name="Richards S."/>
            <person name="Weinstock G."/>
            <person name="Gibbs R.A."/>
            <person name="Liu Y."/>
            <person name="Worley K."/>
            <person name="Weinstock G."/>
            <person name="Elsik C.G."/>
            <person name="Reese J.T."/>
            <person name="Elhaik E."/>
            <person name="Landan G."/>
            <person name="Graur D."/>
            <person name="Arensburger P."/>
            <person name="Atkinson P."/>
            <person name="Beeman R.W."/>
            <person name="Beidler J."/>
            <person name="Brown S.J."/>
            <person name="Demuth J.P."/>
            <person name="Drury D.W."/>
            <person name="Du Y.Z."/>
            <person name="Fujiwara H."/>
            <person name="Lorenzen M."/>
            <person name="Maselli V."/>
            <person name="Osanai M."/>
            <person name="Park Y."/>
            <person name="Robertson H.M."/>
            <person name="Tu Z."/>
            <person name="Wang J.J."/>
            <person name="Wang S."/>
            <person name="Richards S."/>
            <person name="Song H."/>
            <person name="Zhang L."/>
            <person name="Sodergren E."/>
            <person name="Werner D."/>
            <person name="Stanke M."/>
            <person name="Morgenstern B."/>
            <person name="Solovyev V."/>
            <person name="Kosarev P."/>
            <person name="Brown G."/>
            <person name="Chen H.C."/>
            <person name="Ermolaeva O."/>
            <person name="Hlavina W."/>
            <person name="Kapustin Y."/>
            <person name="Kiryutin B."/>
            <person name="Kitts P."/>
            <person name="Maglott D."/>
            <person name="Pruitt K."/>
            <person name="Sapojnikov V."/>
            <person name="Souvorov A."/>
            <person name="Mackey A.J."/>
            <person name="Waterhouse R.M."/>
            <person name="Wyder S."/>
            <person name="Zdobnov E.M."/>
            <person name="Zdobnov E.M."/>
            <person name="Wyder S."/>
            <person name="Kriventseva E.V."/>
            <person name="Kadowaki T."/>
            <person name="Bork P."/>
            <person name="Aranda M."/>
            <person name="Bao R."/>
            <person name="Beermann A."/>
            <person name="Berns N."/>
            <person name="Bolognesi R."/>
            <person name="Bonneton F."/>
            <person name="Bopp D."/>
            <person name="Brown S.J."/>
            <person name="Bucher G."/>
            <person name="Butts T."/>
            <person name="Chaumot A."/>
            <person name="Denell R.E."/>
            <person name="Ferrier D.E."/>
            <person name="Friedrich M."/>
            <person name="Gordon C.M."/>
            <person name="Jindra M."/>
            <person name="Klingler M."/>
            <person name="Lan Q."/>
            <person name="Lattorff H.M."/>
            <person name="Laudet V."/>
            <person name="von Levetsow C."/>
            <person name="Liu Z."/>
            <person name="Lutz R."/>
            <person name="Lynch J.A."/>
            <person name="da Fonseca R.N."/>
            <person name="Posnien N."/>
            <person name="Reuter R."/>
            <person name="Roth S."/>
            <person name="Savard J."/>
            <person name="Schinko J.B."/>
            <person name="Schmitt C."/>
            <person name="Schoppmeier M."/>
            <person name="Schroder R."/>
            <person name="Shippy T.D."/>
            <person name="Simonnet F."/>
            <person name="Marques-Souza H."/>
            <person name="Tautz D."/>
            <person name="Tomoyasu Y."/>
            <person name="Trauner J."/>
            <person name="Van der Zee M."/>
            <person name="Vervoort M."/>
            <person name="Wittkopp N."/>
            <person name="Wimmer E.A."/>
            <person name="Yang X."/>
            <person name="Jones A.K."/>
            <person name="Sattelle D.B."/>
            <person name="Ebert P.R."/>
            <person name="Nelson D."/>
            <person name="Scott J.G."/>
            <person name="Beeman R.W."/>
            <person name="Muthukrishnan S."/>
            <person name="Kramer K.J."/>
            <person name="Arakane Y."/>
            <person name="Beeman R.W."/>
            <person name="Zhu Q."/>
            <person name="Hogenkamp D."/>
            <person name="Dixit R."/>
            <person name="Oppert B."/>
            <person name="Jiang H."/>
            <person name="Zou Z."/>
            <person name="Marshall J."/>
            <person name="Elpidina E."/>
            <person name="Vinokurov K."/>
            <person name="Oppert C."/>
            <person name="Zou Z."/>
            <person name="Evans J."/>
            <person name="Lu Z."/>
            <person name="Zhao P."/>
            <person name="Sumathipala N."/>
            <person name="Altincicek B."/>
            <person name="Vilcinskas A."/>
            <person name="Williams M."/>
            <person name="Hultmark D."/>
            <person name="Hetru C."/>
            <person name="Jiang H."/>
            <person name="Grimmelikhuijzen C.J."/>
            <person name="Hauser F."/>
            <person name="Cazzamali G."/>
            <person name="Williamson M."/>
            <person name="Park Y."/>
            <person name="Li B."/>
            <person name="Tanaka Y."/>
            <person name="Predel R."/>
            <person name="Neupert S."/>
            <person name="Schachtner J."/>
            <person name="Verleyen P."/>
            <person name="Raible F."/>
            <person name="Bork P."/>
            <person name="Friedrich M."/>
            <person name="Walden K.K."/>
            <person name="Robertson H.M."/>
            <person name="Angeli S."/>
            <person name="Foret S."/>
            <person name="Bucher G."/>
            <person name="Schuetz S."/>
            <person name="Maleszka R."/>
            <person name="Wimmer E.A."/>
            <person name="Beeman R.W."/>
            <person name="Lorenzen M."/>
            <person name="Tomoyasu Y."/>
            <person name="Miller S.C."/>
            <person name="Grossmann D."/>
            <person name="Bucher G."/>
        </authorList>
    </citation>
    <scope>NUCLEOTIDE SEQUENCE [LARGE SCALE GENOMIC DNA]</scope>
    <source>
        <strain evidence="4 5">Georgia GA2</strain>
    </source>
</reference>
<accession>D6WN52</accession>
<dbReference type="InterPro" id="IPR009003">
    <property type="entry name" value="Peptidase_S1_PA"/>
</dbReference>
<feature type="domain" description="Peptidase S1" evidence="3">
    <location>
        <begin position="279"/>
        <end position="510"/>
    </location>
</feature>
<dbReference type="CDD" id="cd00190">
    <property type="entry name" value="Tryp_SPc"/>
    <property type="match status" value="2"/>
</dbReference>
<evidence type="ECO:0000256" key="1">
    <source>
        <dbReference type="ARBA" id="ARBA00023157"/>
    </source>
</evidence>
<dbReference type="InterPro" id="IPR043504">
    <property type="entry name" value="Peptidase_S1_PA_chymotrypsin"/>
</dbReference>
<dbReference type="InterPro" id="IPR001254">
    <property type="entry name" value="Trypsin_dom"/>
</dbReference>
<keyword evidence="2" id="KW-0732">Signal</keyword>
<dbReference type="FunFam" id="2.40.10.10:FF:000068">
    <property type="entry name" value="transmembrane protease serine 2"/>
    <property type="match status" value="2"/>
</dbReference>
<dbReference type="PROSITE" id="PS50240">
    <property type="entry name" value="TRYPSIN_DOM"/>
    <property type="match status" value="2"/>
</dbReference>
<dbReference type="GO" id="GO:0005615">
    <property type="term" value="C:extracellular space"/>
    <property type="evidence" value="ECO:0000318"/>
    <property type="project" value="GO_Central"/>
</dbReference>
<dbReference type="HOGENOM" id="CLU_1519798_0_0_1"/>
<dbReference type="EMBL" id="KQ971342">
    <property type="protein sequence ID" value="EFA04545.2"/>
    <property type="molecule type" value="Genomic_DNA"/>
</dbReference>
<dbReference type="InterPro" id="IPR051333">
    <property type="entry name" value="CLIP_Serine_Protease"/>
</dbReference>
<keyword evidence="4" id="KW-0378">Hydrolase</keyword>
<dbReference type="OMA" id="ISTEQCE"/>
<evidence type="ECO:0000256" key="2">
    <source>
        <dbReference type="SAM" id="SignalP"/>
    </source>
</evidence>
<feature type="domain" description="Peptidase S1" evidence="3">
    <location>
        <begin position="27"/>
        <end position="266"/>
    </location>
</feature>
<dbReference type="SMART" id="SM00020">
    <property type="entry name" value="Tryp_SPc"/>
    <property type="match status" value="2"/>
</dbReference>
<proteinExistence type="predicted"/>
<name>D6WN52_TRICA</name>
<dbReference type="PANTHER" id="PTHR24260:SF136">
    <property type="entry name" value="GH08193P-RELATED"/>
    <property type="match status" value="1"/>
</dbReference>
<dbReference type="SUPFAM" id="SSF50494">
    <property type="entry name" value="Trypsin-like serine proteases"/>
    <property type="match status" value="2"/>
</dbReference>
<gene>
    <name evidence="4" type="primary">AUGUSTUS-3.0.2_10910</name>
    <name evidence="4" type="ORF">TcasGA2_TC010910</name>
</gene>
<organism evidence="4 5">
    <name type="scientific">Tribolium castaneum</name>
    <name type="common">Red flour beetle</name>
    <dbReference type="NCBI Taxonomy" id="7070"/>
    <lineage>
        <taxon>Eukaryota</taxon>
        <taxon>Metazoa</taxon>
        <taxon>Ecdysozoa</taxon>
        <taxon>Arthropoda</taxon>
        <taxon>Hexapoda</taxon>
        <taxon>Insecta</taxon>
        <taxon>Pterygota</taxon>
        <taxon>Neoptera</taxon>
        <taxon>Endopterygota</taxon>
        <taxon>Coleoptera</taxon>
        <taxon>Polyphaga</taxon>
        <taxon>Cucujiformia</taxon>
        <taxon>Tenebrionidae</taxon>
        <taxon>Tenebrionidae incertae sedis</taxon>
        <taxon>Tribolium</taxon>
    </lineage>
</organism>
<dbReference type="Pfam" id="PF00089">
    <property type="entry name" value="Trypsin"/>
    <property type="match status" value="2"/>
</dbReference>
<sequence length="511" mass="55125">MKLICTLCLFLVYTWTSSAKQITNSRIIGGITAFAGQFPFAVAIETTTKDGKYFCGGTLLNDQWIITAAQCADGALLFSIQIGATSLSDPDENRLVLATSEYVLHPEYDPATLKNDIALIELRIPIQFSNYILPIHGLPEAALEAGVRVVALGWGQTSDEDAGLSDKLKFVTVTSLTNDECRLVYGNQITDQMVCVEGNYNEGSCKGDTGSPLVRVISLGNALLIGVASFVSGNGCESTDPSGYTRISPYSLNKMKYLFILSVLVHSSQSASLAKNGRIIGGQTAIVGQFPHAAAITVQTEDSRFFCGGTLIDKEWVLTAGQCVDGAVLFTIQLGSNSLHDADSNRIIVATSEFVLHPNFDPMTLENDIGLIKLRMPVEFSDYLNKVNVLGAHYVVESTVLMALGWGQTSDSSSSLSDDLRWVNVVAISNDECRLTYDNQITNVTLCVEGNFNEGSCYGDTGSGLIYAVSGYHILLGIASFVSGNGCESTDPSGYIRTSDYRDWIRNITNV</sequence>
<keyword evidence="4" id="KW-0645">Protease</keyword>
<reference evidence="4 5" key="2">
    <citation type="journal article" date="2010" name="Nucleic Acids Res.">
        <title>BeetleBase in 2010: revisions to provide comprehensive genomic information for Tribolium castaneum.</title>
        <authorList>
            <person name="Kim H.S."/>
            <person name="Murphy T."/>
            <person name="Xia J."/>
            <person name="Caragea D."/>
            <person name="Park Y."/>
            <person name="Beeman R.W."/>
            <person name="Lorenzen M.D."/>
            <person name="Butcher S."/>
            <person name="Manak J.R."/>
            <person name="Brown S.J."/>
        </authorList>
    </citation>
    <scope>GENOME REANNOTATION</scope>
    <source>
        <strain evidence="4 5">Georgia GA2</strain>
    </source>
</reference>
<keyword evidence="1" id="KW-1015">Disulfide bond</keyword>
<evidence type="ECO:0000259" key="3">
    <source>
        <dbReference type="PROSITE" id="PS50240"/>
    </source>
</evidence>
<evidence type="ECO:0000313" key="4">
    <source>
        <dbReference type="EMBL" id="EFA04545.2"/>
    </source>
</evidence>
<protein>
    <submittedName>
        <fullName evidence="4">Serine protease H108</fullName>
    </submittedName>
</protein>
<dbReference type="eggNOG" id="KOG3627">
    <property type="taxonomic scope" value="Eukaryota"/>
</dbReference>
<feature type="chain" id="PRO_5007310774" evidence="2">
    <location>
        <begin position="20"/>
        <end position="511"/>
    </location>
</feature>
<dbReference type="InParanoid" id="D6WN52"/>
<dbReference type="Proteomes" id="UP000007266">
    <property type="component" value="Linkage group 5"/>
</dbReference>
<dbReference type="GO" id="GO:0045087">
    <property type="term" value="P:innate immune response"/>
    <property type="evidence" value="ECO:0000318"/>
    <property type="project" value="GO_Central"/>
</dbReference>
<dbReference type="GO" id="GO:0004252">
    <property type="term" value="F:serine-type endopeptidase activity"/>
    <property type="evidence" value="ECO:0007669"/>
    <property type="project" value="InterPro"/>
</dbReference>
<dbReference type="PRINTS" id="PR00722">
    <property type="entry name" value="CHYMOTRYPSIN"/>
</dbReference>
<dbReference type="AlphaFoldDB" id="D6WN52"/>
<dbReference type="Gene3D" id="2.40.10.10">
    <property type="entry name" value="Trypsin-like serine proteases"/>
    <property type="match status" value="3"/>
</dbReference>